<keyword evidence="2" id="KW-1185">Reference proteome</keyword>
<accession>A0A5J5EXL3</accession>
<gene>
    <name evidence="1" type="ORF">FN846DRAFT_918945</name>
</gene>
<dbReference type="OrthoDB" id="3171351at2759"/>
<evidence type="ECO:0000313" key="2">
    <source>
        <dbReference type="Proteomes" id="UP000326924"/>
    </source>
</evidence>
<organism evidence="1 2">
    <name type="scientific">Sphaerosporella brunnea</name>
    <dbReference type="NCBI Taxonomy" id="1250544"/>
    <lineage>
        <taxon>Eukaryota</taxon>
        <taxon>Fungi</taxon>
        <taxon>Dikarya</taxon>
        <taxon>Ascomycota</taxon>
        <taxon>Pezizomycotina</taxon>
        <taxon>Pezizomycetes</taxon>
        <taxon>Pezizales</taxon>
        <taxon>Pyronemataceae</taxon>
        <taxon>Sphaerosporella</taxon>
    </lineage>
</organism>
<dbReference type="InParanoid" id="A0A5J5EXL3"/>
<name>A0A5J5EXL3_9PEZI</name>
<dbReference type="EMBL" id="VXIS01000082">
    <property type="protein sequence ID" value="KAA8906948.1"/>
    <property type="molecule type" value="Genomic_DNA"/>
</dbReference>
<evidence type="ECO:0000313" key="1">
    <source>
        <dbReference type="EMBL" id="KAA8906948.1"/>
    </source>
</evidence>
<dbReference type="AlphaFoldDB" id="A0A5J5EXL3"/>
<reference evidence="1 2" key="1">
    <citation type="submission" date="2019-09" db="EMBL/GenBank/DDBJ databases">
        <title>Draft genome of the ectomycorrhizal ascomycete Sphaerosporella brunnea.</title>
        <authorList>
            <consortium name="DOE Joint Genome Institute"/>
            <person name="Benucci G.M."/>
            <person name="Marozzi G."/>
            <person name="Antonielli L."/>
            <person name="Sanchez S."/>
            <person name="Marco P."/>
            <person name="Wang X."/>
            <person name="Falini L.B."/>
            <person name="Barry K."/>
            <person name="Haridas S."/>
            <person name="Lipzen A."/>
            <person name="Labutti K."/>
            <person name="Grigoriev I.V."/>
            <person name="Murat C."/>
            <person name="Martin F."/>
            <person name="Albertini E."/>
            <person name="Donnini D."/>
            <person name="Bonito G."/>
        </authorList>
    </citation>
    <scope>NUCLEOTIDE SEQUENCE [LARGE SCALE GENOMIC DNA]</scope>
    <source>
        <strain evidence="1 2">Sb_GMNB300</strain>
    </source>
</reference>
<protein>
    <submittedName>
        <fullName evidence="1">Uncharacterized protein</fullName>
    </submittedName>
</protein>
<sequence length="278" mass="31999">MPISCDNQGALKLITTGVLKAKTKHKDIKFHHARDDEAIDLEDKLIVEQLTGWLPMFLRALLAIDLKEPARLPMGGDDEEEAQTTSGITVVEEYAEKAAKFMARFWTSDEVQQVCYRIHRFCLGFQMKRFDTPIWTIHLSRKSRTFNGSQPVVDPRDGFTFYVPLTINYKAVDAVMVFLDSTQKEGDGGWSSNNDLLKLSATEEAFLKVGAWSRQIFHGQTVVFRFLWLMEDRDKRKPMEVVPGKKRTLAKREIIACPEFERRHISIKDFNKEIADKL</sequence>
<proteinExistence type="predicted"/>
<dbReference type="Proteomes" id="UP000326924">
    <property type="component" value="Unassembled WGS sequence"/>
</dbReference>
<comment type="caution">
    <text evidence="1">The sequence shown here is derived from an EMBL/GenBank/DDBJ whole genome shotgun (WGS) entry which is preliminary data.</text>
</comment>